<feature type="compositionally biased region" description="Basic and acidic residues" evidence="10">
    <location>
        <begin position="148"/>
        <end position="157"/>
    </location>
</feature>
<dbReference type="InterPro" id="IPR011011">
    <property type="entry name" value="Znf_FYVE_PHD"/>
</dbReference>
<dbReference type="GO" id="GO:0003682">
    <property type="term" value="F:chromatin binding"/>
    <property type="evidence" value="ECO:0007669"/>
    <property type="project" value="TreeGrafter"/>
</dbReference>
<accession>A0AAU7J8H3</accession>
<protein>
    <submittedName>
        <fullName evidence="12">Tudor domain-containing protein Tdr29</fullName>
    </submittedName>
</protein>
<dbReference type="InterPro" id="IPR019786">
    <property type="entry name" value="Zinc_finger_PHD-type_CS"/>
</dbReference>
<feature type="region of interest" description="Disordered" evidence="10">
    <location>
        <begin position="779"/>
        <end position="799"/>
    </location>
</feature>
<evidence type="ECO:0000256" key="1">
    <source>
        <dbReference type="ARBA" id="ARBA00004123"/>
    </source>
</evidence>
<evidence type="ECO:0000256" key="3">
    <source>
        <dbReference type="ARBA" id="ARBA00022723"/>
    </source>
</evidence>
<feature type="domain" description="PHD-type" evidence="11">
    <location>
        <begin position="85"/>
        <end position="140"/>
    </location>
</feature>
<dbReference type="CDD" id="cd20452">
    <property type="entry name" value="Tudor_dPCL-like"/>
    <property type="match status" value="1"/>
</dbReference>
<dbReference type="SUPFAM" id="SSF57903">
    <property type="entry name" value="FYVE/PHD zinc finger"/>
    <property type="match status" value="2"/>
</dbReference>
<dbReference type="SMART" id="SM00333">
    <property type="entry name" value="TUDOR"/>
    <property type="match status" value="1"/>
</dbReference>
<feature type="compositionally biased region" description="Polar residues" evidence="10">
    <location>
        <begin position="405"/>
        <end position="442"/>
    </location>
</feature>
<dbReference type="AlphaFoldDB" id="A0AAU7J8H3"/>
<dbReference type="Gene3D" id="3.90.980.20">
    <property type="match status" value="1"/>
</dbReference>
<feature type="compositionally biased region" description="Polar residues" evidence="10">
    <location>
        <begin position="829"/>
        <end position="842"/>
    </location>
</feature>
<keyword evidence="3" id="KW-0479">Metal-binding</keyword>
<feature type="region of interest" description="Disordered" evidence="10">
    <location>
        <begin position="551"/>
        <end position="647"/>
    </location>
</feature>
<dbReference type="InterPro" id="IPR019787">
    <property type="entry name" value="Znf_PHD-finger"/>
</dbReference>
<organism evidence="12">
    <name type="scientific">Locusta migratoria</name>
    <name type="common">Migratory locust</name>
    <dbReference type="NCBI Taxonomy" id="7004"/>
    <lineage>
        <taxon>Eukaryota</taxon>
        <taxon>Metazoa</taxon>
        <taxon>Ecdysozoa</taxon>
        <taxon>Arthropoda</taxon>
        <taxon>Hexapoda</taxon>
        <taxon>Insecta</taxon>
        <taxon>Pterygota</taxon>
        <taxon>Neoptera</taxon>
        <taxon>Polyneoptera</taxon>
        <taxon>Orthoptera</taxon>
        <taxon>Caelifera</taxon>
        <taxon>Acrididea</taxon>
        <taxon>Acridomorpha</taxon>
        <taxon>Acridoidea</taxon>
        <taxon>Acrididae</taxon>
        <taxon>Oedipodinae</taxon>
        <taxon>Locusta</taxon>
    </lineage>
</organism>
<evidence type="ECO:0000256" key="4">
    <source>
        <dbReference type="ARBA" id="ARBA00022737"/>
    </source>
</evidence>
<dbReference type="PROSITE" id="PS50016">
    <property type="entry name" value="ZF_PHD_2"/>
    <property type="match status" value="1"/>
</dbReference>
<feature type="region of interest" description="Disordered" evidence="10">
    <location>
        <begin position="405"/>
        <end position="487"/>
    </location>
</feature>
<evidence type="ECO:0000256" key="5">
    <source>
        <dbReference type="ARBA" id="ARBA00022771"/>
    </source>
</evidence>
<comment type="similarity">
    <text evidence="2">Belongs to the Polycomblike family.</text>
</comment>
<dbReference type="FunFam" id="2.30.30.140:FF:000135">
    <property type="entry name" value="Metal-response element-binding transcription factor"/>
    <property type="match status" value="1"/>
</dbReference>
<dbReference type="InterPro" id="IPR002999">
    <property type="entry name" value="Tudor"/>
</dbReference>
<feature type="compositionally biased region" description="Low complexity" evidence="10">
    <location>
        <begin position="779"/>
        <end position="797"/>
    </location>
</feature>
<dbReference type="SUPFAM" id="SSF63748">
    <property type="entry name" value="Tudor/PWWP/MBT"/>
    <property type="match status" value="1"/>
</dbReference>
<keyword evidence="6" id="KW-0862">Zinc</keyword>
<dbReference type="Gene3D" id="2.30.30.140">
    <property type="match status" value="1"/>
</dbReference>
<dbReference type="PANTHER" id="PTHR12628:SF21">
    <property type="entry name" value="PHD-TYPE DOMAIN-CONTAINING PROTEIN"/>
    <property type="match status" value="1"/>
</dbReference>
<evidence type="ECO:0000256" key="7">
    <source>
        <dbReference type="ARBA" id="ARBA00022853"/>
    </source>
</evidence>
<feature type="compositionally biased region" description="Basic and acidic residues" evidence="10">
    <location>
        <begin position="458"/>
        <end position="473"/>
    </location>
</feature>
<dbReference type="PANTHER" id="PTHR12628">
    <property type="entry name" value="POLYCOMB-LIKE TRANSCRIPTION FACTOR"/>
    <property type="match status" value="1"/>
</dbReference>
<feature type="compositionally biased region" description="Polar residues" evidence="10">
    <location>
        <begin position="163"/>
        <end position="174"/>
    </location>
</feature>
<dbReference type="PROSITE" id="PS01359">
    <property type="entry name" value="ZF_PHD_1"/>
    <property type="match status" value="2"/>
</dbReference>
<feature type="compositionally biased region" description="Low complexity" evidence="10">
    <location>
        <begin position="568"/>
        <end position="593"/>
    </location>
</feature>
<dbReference type="InterPro" id="IPR025894">
    <property type="entry name" value="Mtf2_C_dom"/>
</dbReference>
<dbReference type="Pfam" id="PF00628">
    <property type="entry name" value="PHD"/>
    <property type="match status" value="1"/>
</dbReference>
<reference evidence="12" key="1">
    <citation type="submission" date="2023-12" db="EMBL/GenBank/DDBJ databases">
        <title>Identification and Expression Profile Analysis of Tudor Family Genes in Locusta migratoria, and Functional Characterization of LmTdr7.</title>
        <authorList>
            <person name="Deng S."/>
            <person name="Wang J."/>
            <person name="Ma E."/>
            <person name="Zhang J."/>
            <person name="Xing S."/>
        </authorList>
    </citation>
    <scope>NUCLEOTIDE SEQUENCE</scope>
</reference>
<feature type="region of interest" description="Disordered" evidence="10">
    <location>
        <begin position="148"/>
        <end position="178"/>
    </location>
</feature>
<evidence type="ECO:0000256" key="6">
    <source>
        <dbReference type="ARBA" id="ARBA00022833"/>
    </source>
</evidence>
<feature type="compositionally biased region" description="Basic and acidic residues" evidence="10">
    <location>
        <begin position="705"/>
        <end position="719"/>
    </location>
</feature>
<dbReference type="FunFam" id="3.90.980.20:FF:000001">
    <property type="entry name" value="metal-response element-binding transcription factor 2 isoform X1"/>
    <property type="match status" value="1"/>
</dbReference>
<keyword evidence="4" id="KW-0677">Repeat</keyword>
<sequence>MSVQGAKKKESDESPAAPDSTTKERCCFTEGEDVLLQQKDGRYYLGTVVEVDLSAEKCLVKFGDNTESWSSFKDLAKLSHPDSSNILCVICKKSTPKSDNEIIVCDKCGRGYHQLCHQPHVAKDCSESDSEWICKRCLENMPAKVRDSKSTKKDTVRKVSGISAVSRQDNQPNQTDKHKLPYDPDVLTWDSAHRVNLEQRYCYCGDSGEWFMQMLQCGRCQQWFHERCVRCLQYPLFCGDRFYVFVCSLCNHGKEFVRRLEMKWVDIIHLTLFNLTVYYAKKYYDLDTIIVPYVNNNWNAFQLPPKILDIGVEERRSNILSVLTNNRNRFKCGREIKKRTTIWGLRVRVPPPAPTFTLPSVRPVSDAVLKERWMGNKRLKFLPPSLSALVSGKCHLGKGFCHSENSSASNQNSIKTGGSANTNSKDTSSSCTNDGHPTTNGLPPTPGIKILHINSMSDARHTASEKISARNSDRYSGGGFVKKSSSLSPANRYTLQQTLLRRRHKNLRGCVVQTQKERLLRRRRHKQQQIENHAKNFTARKARKLLKNAIAQSQKSSQELPPTPPSSSTPETPQAVPSAASSSSSAVTTPVPTESAASAPGSQTVPPTEISFVPPSTPGDTSGDETSSRGTLDSFIPPPKDFEGKNNPFHSLTELLAAPSGLNVSSSLFNSCTTQSSPNINPITLPLPLNPVLPHPLPPRPAKRQLSEKDIRIDRNGEVKRRRHRRSRLGSVSGSSVQSLANSSGAASKTAAYVPTRPDQAVKPNDVWSSGMTSVRSLRSMYSSSSGGPSSSSSVNGGQIGSCMDYALNGRRLRTTQRQETKVSDKKLVSQSASLKSSPVKQNPVQISMDDLKSSVNIYFGAANRIAAGEKFTIRAKRTTPMGKTQYLIEWEGPAT</sequence>
<feature type="compositionally biased region" description="Low complexity" evidence="10">
    <location>
        <begin position="729"/>
        <end position="744"/>
    </location>
</feature>
<dbReference type="GO" id="GO:0005634">
    <property type="term" value="C:nucleus"/>
    <property type="evidence" value="ECO:0007669"/>
    <property type="project" value="UniProtKB-SubCell"/>
</dbReference>
<keyword evidence="7" id="KW-0156">Chromatin regulator</keyword>
<dbReference type="InterPro" id="IPR013083">
    <property type="entry name" value="Znf_RING/FYVE/PHD"/>
</dbReference>
<dbReference type="Gene3D" id="3.30.40.10">
    <property type="entry name" value="Zinc/RING finger domain, C3HC4 (zinc finger)"/>
    <property type="match status" value="1"/>
</dbReference>
<evidence type="ECO:0000256" key="9">
    <source>
        <dbReference type="PROSITE-ProRule" id="PRU00146"/>
    </source>
</evidence>
<dbReference type="GO" id="GO:0045814">
    <property type="term" value="P:negative regulation of gene expression, epigenetic"/>
    <property type="evidence" value="ECO:0007669"/>
    <property type="project" value="TreeGrafter"/>
</dbReference>
<comment type="subcellular location">
    <subcellularLocation>
        <location evidence="1">Nucleus</location>
    </subcellularLocation>
</comment>
<keyword evidence="8" id="KW-0539">Nucleus</keyword>
<feature type="compositionally biased region" description="Polar residues" evidence="10">
    <location>
        <begin position="618"/>
        <end position="631"/>
    </location>
</feature>
<evidence type="ECO:0000256" key="8">
    <source>
        <dbReference type="ARBA" id="ARBA00023242"/>
    </source>
</evidence>
<evidence type="ECO:0000313" key="12">
    <source>
        <dbReference type="EMBL" id="XBN89732.1"/>
    </source>
</evidence>
<feature type="region of interest" description="Disordered" evidence="10">
    <location>
        <begin position="816"/>
        <end position="842"/>
    </location>
</feature>
<evidence type="ECO:0000259" key="11">
    <source>
        <dbReference type="PROSITE" id="PS50016"/>
    </source>
</evidence>
<dbReference type="SMART" id="SM00249">
    <property type="entry name" value="PHD"/>
    <property type="match status" value="2"/>
</dbReference>
<feature type="region of interest" description="Disordered" evidence="10">
    <location>
        <begin position="517"/>
        <end position="539"/>
    </location>
</feature>
<keyword evidence="5 9" id="KW-0863">Zinc-finger</keyword>
<feature type="compositionally biased region" description="Basic and acidic residues" evidence="10">
    <location>
        <begin position="817"/>
        <end position="828"/>
    </location>
</feature>
<proteinExistence type="evidence at transcript level"/>
<dbReference type="Pfam" id="PF14061">
    <property type="entry name" value="Mtf2_C"/>
    <property type="match status" value="1"/>
</dbReference>
<dbReference type="EMBL" id="OR912231">
    <property type="protein sequence ID" value="XBN89732.1"/>
    <property type="molecule type" value="mRNA"/>
</dbReference>
<feature type="region of interest" description="Disordered" evidence="10">
    <location>
        <begin position="692"/>
        <end position="751"/>
    </location>
</feature>
<name>A0AAU7J8H3_LOCMI</name>
<feature type="region of interest" description="Disordered" evidence="10">
    <location>
        <begin position="1"/>
        <end position="24"/>
    </location>
</feature>
<dbReference type="InterPro" id="IPR001965">
    <property type="entry name" value="Znf_PHD"/>
</dbReference>
<dbReference type="GO" id="GO:0008270">
    <property type="term" value="F:zinc ion binding"/>
    <property type="evidence" value="ECO:0007669"/>
    <property type="project" value="UniProtKB-KW"/>
</dbReference>
<evidence type="ECO:0000256" key="2">
    <source>
        <dbReference type="ARBA" id="ARBA00008084"/>
    </source>
</evidence>
<dbReference type="GO" id="GO:0003677">
    <property type="term" value="F:DNA binding"/>
    <property type="evidence" value="ECO:0007669"/>
    <property type="project" value="TreeGrafter"/>
</dbReference>
<evidence type="ECO:0000256" key="10">
    <source>
        <dbReference type="SAM" id="MobiDB-lite"/>
    </source>
</evidence>